<dbReference type="PATRIC" id="fig|797209.4.peg.3618"/>
<dbReference type="GO" id="GO:0004386">
    <property type="term" value="F:helicase activity"/>
    <property type="evidence" value="ECO:0007669"/>
    <property type="project" value="UniProtKB-KW"/>
</dbReference>
<dbReference type="GO" id="GO:0046872">
    <property type="term" value="F:metal ion binding"/>
    <property type="evidence" value="ECO:0007669"/>
    <property type="project" value="UniProtKB-KW"/>
</dbReference>
<dbReference type="eggNOG" id="arCOG01445">
    <property type="taxonomic scope" value="Archaea"/>
</dbReference>
<dbReference type="CDD" id="cd09641">
    <property type="entry name" value="Cas3''_I"/>
    <property type="match status" value="1"/>
</dbReference>
<evidence type="ECO:0000313" key="12">
    <source>
        <dbReference type="Proteomes" id="UP000003751"/>
    </source>
</evidence>
<dbReference type="CDD" id="cd17930">
    <property type="entry name" value="DEXHc_cas3"/>
    <property type="match status" value="1"/>
</dbReference>
<keyword evidence="3" id="KW-0479">Metal-binding</keyword>
<evidence type="ECO:0000256" key="7">
    <source>
        <dbReference type="ARBA" id="ARBA00022840"/>
    </source>
</evidence>
<dbReference type="GO" id="GO:0005524">
    <property type="term" value="F:ATP binding"/>
    <property type="evidence" value="ECO:0007669"/>
    <property type="project" value="UniProtKB-KW"/>
</dbReference>
<reference evidence="11" key="2">
    <citation type="submission" date="2016-11" db="EMBL/GenBank/DDBJ databases">
        <authorList>
            <person name="Jaros S."/>
            <person name="Januszkiewicz K."/>
            <person name="Wedrychowicz H."/>
        </authorList>
    </citation>
    <scope>NUCLEOTIDE SEQUENCE [LARGE SCALE GENOMIC DNA]</scope>
    <source>
        <strain evidence="11">DX253</strain>
    </source>
</reference>
<dbReference type="InterPro" id="IPR038257">
    <property type="entry name" value="CRISPR-assoc_Cas3_HD_sf"/>
</dbReference>
<dbReference type="Gene3D" id="1.10.3210.30">
    <property type="match status" value="1"/>
</dbReference>
<dbReference type="GO" id="GO:0051607">
    <property type="term" value="P:defense response to virus"/>
    <property type="evidence" value="ECO:0007669"/>
    <property type="project" value="UniProtKB-KW"/>
</dbReference>
<feature type="domain" description="HD Cas3-type" evidence="9">
    <location>
        <begin position="15"/>
        <end position="234"/>
    </location>
</feature>
<dbReference type="Proteomes" id="UP000184203">
    <property type="component" value="Unassembled WGS sequence"/>
</dbReference>
<accession>E7QY01</accession>
<dbReference type="Pfam" id="PF22590">
    <property type="entry name" value="Cas3-like_C_2"/>
    <property type="match status" value="1"/>
</dbReference>
<dbReference type="Gene3D" id="3.40.50.300">
    <property type="entry name" value="P-loop containing nucleotide triphosphate hydrolases"/>
    <property type="match status" value="2"/>
</dbReference>
<dbReference type="RefSeq" id="WP_007982332.1">
    <property type="nucleotide sequence ID" value="NZ_AEMG01000024.1"/>
</dbReference>
<evidence type="ECO:0000313" key="11">
    <source>
        <dbReference type="EMBL" id="SHL35050.1"/>
    </source>
</evidence>
<dbReference type="SUPFAM" id="SSF52540">
    <property type="entry name" value="P-loop containing nucleoside triphosphate hydrolases"/>
    <property type="match status" value="1"/>
</dbReference>
<reference evidence="13" key="3">
    <citation type="submission" date="2016-11" db="EMBL/GenBank/DDBJ databases">
        <authorList>
            <person name="Varghese N."/>
            <person name="Submissions S."/>
        </authorList>
    </citation>
    <scope>NUCLEOTIDE SEQUENCE [LARGE SCALE GENOMIC DNA]</scope>
    <source>
        <strain evidence="13">DX253</strain>
    </source>
</reference>
<keyword evidence="8" id="KW-0051">Antiviral defense</keyword>
<gene>
    <name evidence="11" type="ORF">SAMN05444342_3611</name>
    <name evidence="10" type="ORF">ZOD2009_18454</name>
</gene>
<protein>
    <submittedName>
        <fullName evidence="11">CRISPR-associated helicase, Cas3 family</fullName>
    </submittedName>
    <submittedName>
        <fullName evidence="10">Putative helicase</fullName>
    </submittedName>
</protein>
<evidence type="ECO:0000256" key="6">
    <source>
        <dbReference type="ARBA" id="ARBA00022806"/>
    </source>
</evidence>
<sequence>MAPDVEVRNSHPAGDGHSAVHLLHHLHDVRDRVEWIVPEEAATPSGESLVDVVKKLALVHDFGKATTWFQQYIDDSQRNPPPQNRYHSPLGAFAAYFVLRESGYSTQTCLAGFVAVAKHHGRLPQIATFVHNKSNQFDGTNRLDSIAEKVDDIDRNAPKLARRVFEEATETDDSWGTFVQSCTGARTGKQLFQEVANHVTDALGGTRINPEFVTPDFYGLVLECWGSLVLADKTSAAGAPERESVYEPTAPELETLDTYIGDIESDANADRKGSRSERLDYYRSKARTDILESVPEFVESKTNVATITLPTGMGKTLSGLSAALAIRDETDSDRVVYALPFTSIIDQVAEETRNVFGTDGTDGLLAVHHHLAETQFNPKDDADEDGGYDAADLNDDVAGMLGESWRSGLTVTTFVQLFESLAGPRNTQSMKLPALRDSVIVLDEPQSLPLDWWKLVPRLVNVLTDQYDATVIAMTATQPKLFEESGNAMSLVSNMDEYFSVAERVRYRLHDSVEGFLAGDETPLDYEPAARELAVEIQEGTATLAICNTIDSARKLTEEVTERVETTDIAKQYFDVLQEGASNPLARTIAKICGSDKRPFVHLSTRLRPTDRLALVRIIKMLREEGVQVVAVTTQLVEAGVDFSFEAVYRDIAPIDSIVQAAGRCNRSFEQEYGDVTVWWLAEPDEQDCTPAVAVYDKGGETLLPVTAAALDEVRNDDGQLAEQDVSRQAVESYYERLHEDKDVGKAEYVEYVDTADAESLGRLSLIDSTRCIDVIICLTSDDVELVNDLEEAYDDYDYDAVKRLVDETKPLRVSIPIYDEDSEEFRQVTNLPPLGGQEEENDVRVLRPDSYEFEEYFDATTGFVVPDASVEDRFL</sequence>
<dbReference type="PROSITE" id="PS51643">
    <property type="entry name" value="HD_CAS3"/>
    <property type="match status" value="1"/>
</dbReference>
<keyword evidence="6 10" id="KW-0347">Helicase</keyword>
<evidence type="ECO:0000256" key="3">
    <source>
        <dbReference type="ARBA" id="ARBA00022723"/>
    </source>
</evidence>
<dbReference type="Proteomes" id="UP000003751">
    <property type="component" value="Unassembled WGS sequence"/>
</dbReference>
<evidence type="ECO:0000256" key="1">
    <source>
        <dbReference type="ARBA" id="ARBA00006847"/>
    </source>
</evidence>
<comment type="similarity">
    <text evidence="1">In the N-terminal section; belongs to the CRISPR-associated nuclease Cas3-HD family.</text>
</comment>
<dbReference type="NCBIfam" id="TIGR01596">
    <property type="entry name" value="cas3_HD"/>
    <property type="match status" value="1"/>
</dbReference>
<dbReference type="STRING" id="797209.GCA_000376445_04095"/>
<dbReference type="GO" id="GO:0003677">
    <property type="term" value="F:DNA binding"/>
    <property type="evidence" value="ECO:0007669"/>
    <property type="project" value="InterPro"/>
</dbReference>
<evidence type="ECO:0000313" key="13">
    <source>
        <dbReference type="Proteomes" id="UP000184203"/>
    </source>
</evidence>
<keyword evidence="13" id="KW-1185">Reference proteome</keyword>
<dbReference type="AlphaFoldDB" id="E7QY01"/>
<dbReference type="InterPro" id="IPR054712">
    <property type="entry name" value="Cas3-like_dom"/>
</dbReference>
<evidence type="ECO:0000313" key="10">
    <source>
        <dbReference type="EMBL" id="EFW90578.1"/>
    </source>
</evidence>
<evidence type="ECO:0000256" key="4">
    <source>
        <dbReference type="ARBA" id="ARBA00022741"/>
    </source>
</evidence>
<keyword evidence="7" id="KW-0067">ATP-binding</keyword>
<reference evidence="10 12" key="1">
    <citation type="journal article" date="2014" name="ISME J.">
        <title>Trehalose/2-sulfotrehalose biosynthesis and glycine-betaine uptake are widely spread mechanisms for osmoadaptation in the Halobacteriales.</title>
        <authorList>
            <person name="Youssef N.H."/>
            <person name="Savage-Ashlock K.N."/>
            <person name="McCully A.L."/>
            <person name="Luedtke B."/>
            <person name="Shaw E.I."/>
            <person name="Hoff W.D."/>
            <person name="Elshahed M.S."/>
        </authorList>
    </citation>
    <scope>NUCLEOTIDE SEQUENCE [LARGE SCALE GENOMIC DNA]</scope>
    <source>
        <strain evidence="10 12">DX253</strain>
    </source>
</reference>
<dbReference type="OrthoDB" id="43851at2157"/>
<dbReference type="InterPro" id="IPR006483">
    <property type="entry name" value="CRISPR-assoc_Cas3_HD"/>
</dbReference>
<dbReference type="InterPro" id="IPR006935">
    <property type="entry name" value="Helicase/UvrB_N"/>
</dbReference>
<dbReference type="Pfam" id="PF04851">
    <property type="entry name" value="ResIII"/>
    <property type="match status" value="1"/>
</dbReference>
<evidence type="ECO:0000259" key="9">
    <source>
        <dbReference type="PROSITE" id="PS51643"/>
    </source>
</evidence>
<dbReference type="InterPro" id="IPR027417">
    <property type="entry name" value="P-loop_NTPase"/>
</dbReference>
<dbReference type="Pfam" id="PF18019">
    <property type="entry name" value="Cas3_HD"/>
    <property type="match status" value="1"/>
</dbReference>
<dbReference type="EMBL" id="AEMG01000024">
    <property type="protein sequence ID" value="EFW90578.1"/>
    <property type="molecule type" value="Genomic_DNA"/>
</dbReference>
<name>E7QY01_HALPU</name>
<dbReference type="EMBL" id="FRAN01000006">
    <property type="protein sequence ID" value="SHL35050.1"/>
    <property type="molecule type" value="Genomic_DNA"/>
</dbReference>
<comment type="similarity">
    <text evidence="2">In the central section; belongs to the CRISPR-associated helicase Cas3 family.</text>
</comment>
<organism evidence="10 12">
    <name type="scientific">Haladaptatus paucihalophilus DX253</name>
    <dbReference type="NCBI Taxonomy" id="797209"/>
    <lineage>
        <taxon>Archaea</taxon>
        <taxon>Methanobacteriati</taxon>
        <taxon>Methanobacteriota</taxon>
        <taxon>Stenosarchaea group</taxon>
        <taxon>Halobacteria</taxon>
        <taxon>Halobacteriales</taxon>
        <taxon>Haladaptataceae</taxon>
        <taxon>Haladaptatus</taxon>
    </lineage>
</organism>
<keyword evidence="5" id="KW-0378">Hydrolase</keyword>
<keyword evidence="4" id="KW-0547">Nucleotide-binding</keyword>
<evidence type="ECO:0000256" key="5">
    <source>
        <dbReference type="ARBA" id="ARBA00022801"/>
    </source>
</evidence>
<dbReference type="GO" id="GO:0016787">
    <property type="term" value="F:hydrolase activity"/>
    <property type="evidence" value="ECO:0007669"/>
    <property type="project" value="UniProtKB-KW"/>
</dbReference>
<evidence type="ECO:0000256" key="8">
    <source>
        <dbReference type="ARBA" id="ARBA00023118"/>
    </source>
</evidence>
<evidence type="ECO:0000256" key="2">
    <source>
        <dbReference type="ARBA" id="ARBA00009046"/>
    </source>
</evidence>
<proteinExistence type="inferred from homology"/>